<evidence type="ECO:0000256" key="2">
    <source>
        <dbReference type="ARBA" id="ARBA00022553"/>
    </source>
</evidence>
<keyword evidence="2" id="KW-0597">Phosphoprotein</keyword>
<comment type="subcellular location">
    <subcellularLocation>
        <location evidence="1">Nucleus</location>
    </subcellularLocation>
</comment>
<evidence type="ECO:0000259" key="6">
    <source>
        <dbReference type="PROSITE" id="PS51011"/>
    </source>
</evidence>
<dbReference type="GO" id="GO:0006338">
    <property type="term" value="P:chromatin remodeling"/>
    <property type="evidence" value="ECO:0007669"/>
    <property type="project" value="InterPro"/>
</dbReference>
<dbReference type="CDD" id="cd16865">
    <property type="entry name" value="ARID_ARID1A-like"/>
    <property type="match status" value="1"/>
</dbReference>
<feature type="compositionally biased region" description="Acidic residues" evidence="5">
    <location>
        <begin position="1244"/>
        <end position="1262"/>
    </location>
</feature>
<evidence type="ECO:0000256" key="5">
    <source>
        <dbReference type="SAM" id="MobiDB-lite"/>
    </source>
</evidence>
<dbReference type="PANTHER" id="PTHR12656:SF5">
    <property type="entry name" value="TRITHORAX GROUP PROTEIN OSA"/>
    <property type="match status" value="1"/>
</dbReference>
<reference evidence="7" key="1">
    <citation type="submission" date="2018-03" db="EMBL/GenBank/DDBJ databases">
        <title>The relapsing fever spirochete Borrelia turicatae persists in the highly oxidative environment of its soft-bodied tick vector.</title>
        <authorList>
            <person name="Bourret T.J."/>
            <person name="Boyle W.K."/>
            <person name="Valenzuela J.G."/>
            <person name="Oliveira F."/>
            <person name="Lopez J.E."/>
        </authorList>
    </citation>
    <scope>NUCLEOTIDE SEQUENCE</scope>
    <source>
        <strain evidence="7">Kansas strain/isolate</strain>
        <tissue evidence="7">Salivary glands</tissue>
    </source>
</reference>
<dbReference type="PANTHER" id="PTHR12656">
    <property type="entry name" value="BRG-1 ASSOCIATED FACTOR 250 BAF250"/>
    <property type="match status" value="1"/>
</dbReference>
<feature type="compositionally biased region" description="Polar residues" evidence="5">
    <location>
        <begin position="198"/>
        <end position="237"/>
    </location>
</feature>
<feature type="compositionally biased region" description="Pro residues" evidence="5">
    <location>
        <begin position="712"/>
        <end position="724"/>
    </location>
</feature>
<feature type="compositionally biased region" description="Low complexity" evidence="5">
    <location>
        <begin position="579"/>
        <end position="589"/>
    </location>
</feature>
<feature type="compositionally biased region" description="Pro residues" evidence="5">
    <location>
        <begin position="299"/>
        <end position="308"/>
    </location>
</feature>
<dbReference type="SUPFAM" id="SSF48371">
    <property type="entry name" value="ARM repeat"/>
    <property type="match status" value="1"/>
</dbReference>
<dbReference type="InterPro" id="IPR036431">
    <property type="entry name" value="ARID_dom_sf"/>
</dbReference>
<feature type="compositionally biased region" description="Low complexity" evidence="5">
    <location>
        <begin position="262"/>
        <end position="272"/>
    </location>
</feature>
<feature type="region of interest" description="Disordered" evidence="5">
    <location>
        <begin position="1226"/>
        <end position="1289"/>
    </location>
</feature>
<dbReference type="SMART" id="SM00501">
    <property type="entry name" value="BRIGHT"/>
    <property type="match status" value="1"/>
</dbReference>
<feature type="compositionally biased region" description="Low complexity" evidence="5">
    <location>
        <begin position="689"/>
        <end position="711"/>
    </location>
</feature>
<feature type="compositionally biased region" description="Low complexity" evidence="5">
    <location>
        <begin position="812"/>
        <end position="822"/>
    </location>
</feature>
<dbReference type="GO" id="GO:0016514">
    <property type="term" value="C:SWI/SNF complex"/>
    <property type="evidence" value="ECO:0007669"/>
    <property type="project" value="InterPro"/>
</dbReference>
<proteinExistence type="predicted"/>
<dbReference type="InterPro" id="IPR016024">
    <property type="entry name" value="ARM-type_fold"/>
</dbReference>
<dbReference type="GO" id="GO:0045893">
    <property type="term" value="P:positive regulation of DNA-templated transcription"/>
    <property type="evidence" value="ECO:0007669"/>
    <property type="project" value="TreeGrafter"/>
</dbReference>
<evidence type="ECO:0000256" key="4">
    <source>
        <dbReference type="ARBA" id="ARBA00023242"/>
    </source>
</evidence>
<dbReference type="SUPFAM" id="SSF46774">
    <property type="entry name" value="ARID-like"/>
    <property type="match status" value="1"/>
</dbReference>
<feature type="region of interest" description="Disordered" evidence="5">
    <location>
        <begin position="483"/>
        <end position="505"/>
    </location>
</feature>
<dbReference type="Gene3D" id="1.10.150.60">
    <property type="entry name" value="ARID DNA-binding domain"/>
    <property type="match status" value="1"/>
</dbReference>
<dbReference type="Pfam" id="PF01388">
    <property type="entry name" value="ARID"/>
    <property type="match status" value="1"/>
</dbReference>
<feature type="region of interest" description="Disordered" evidence="5">
    <location>
        <begin position="141"/>
        <end position="338"/>
    </location>
</feature>
<dbReference type="InterPro" id="IPR021906">
    <property type="entry name" value="BAF250/Osa"/>
</dbReference>
<evidence type="ECO:0000256" key="3">
    <source>
        <dbReference type="ARBA" id="ARBA00022853"/>
    </source>
</evidence>
<name>A0A2R5L9H8_9ACAR</name>
<dbReference type="InterPro" id="IPR033388">
    <property type="entry name" value="BAF250_C"/>
</dbReference>
<dbReference type="GO" id="GO:0031491">
    <property type="term" value="F:nucleosome binding"/>
    <property type="evidence" value="ECO:0007669"/>
    <property type="project" value="TreeGrafter"/>
</dbReference>
<feature type="compositionally biased region" description="Polar residues" evidence="5">
    <location>
        <begin position="18"/>
        <end position="47"/>
    </location>
</feature>
<accession>A0A2R5L9H8</accession>
<dbReference type="GO" id="GO:0035060">
    <property type="term" value="C:brahma complex"/>
    <property type="evidence" value="ECO:0007669"/>
    <property type="project" value="InterPro"/>
</dbReference>
<keyword evidence="3" id="KW-0156">Chromatin regulator</keyword>
<feature type="domain" description="ARID" evidence="6">
    <location>
        <begin position="365"/>
        <end position="456"/>
    </location>
</feature>
<dbReference type="PROSITE" id="PS51011">
    <property type="entry name" value="ARID"/>
    <property type="match status" value="1"/>
</dbReference>
<feature type="compositionally biased region" description="Basic and acidic residues" evidence="5">
    <location>
        <begin position="1226"/>
        <end position="1243"/>
    </location>
</feature>
<evidence type="ECO:0000256" key="1">
    <source>
        <dbReference type="ARBA" id="ARBA00004123"/>
    </source>
</evidence>
<sequence length="1623" mass="173048">MSPAIGAQSNIPMPPRPSSSQSDGSAPNHLTQPQLPQQGGYNQQVQASAMYGSKMHQGIMPSYPGPHYPQGNYPRQQQQPGGGSLGMGSYMAGGPQAGPGGYLGRPGPQGGPAGYPGGPPYANAHYGAPAGYAANHGANSMMPPPSQYPKGTAGQQVGGPMGPGGGPPRPMYLRQHLQQKMYGYASPMTPPGGDGRASSPSEGGPTPNSVSSGAGYAQCSTAMSTPSLLTQSVNSPVSTPSSLSGDGGGSRLGPPPVLDEGSQASNASASSSLPEEHGGGVPGGGDPMAKANSKQPPVSSHPPTPNTLPSPGGASMSSFHDEFDSVSSPSWPRTPASPVVNSQVYEHHMIKRPDGLLKLYDMSDDPERRAFLDKLIMYNDERGTPITQCPTISKQPLDLFRLYLIVKDRGGFVEVTKAKQWKDVAGVLGIGASSSAAYTLRKQYIKHLLPFECKFDRGGIDPQPIISQLESASRKKAKATMAASAAGQDYGPPSQPMDNYGGGYPGGGYPHHGGPGAPPHPAMMGGPPEYPCPPGYPPPHANHVGASGGDSSADGYPTDEGPYPDQYPQYPQGPPVAPPYSASQSSMSGGSCGYPTGGDQYPGDGQYSQAPHGGPPDPYGGSGGPQPPAGYPPRSMGQGGHQYGQYQGPYDRERYEQQQQQQTVCGQPPSRPPQGDAFPYGGSPGGSAGTPPGAAGTAAAVASGASSYQSRPYPPQGPSYPPQGGPQGVQQPQQGQPQEPYQRPPPSEPSGYQVYGGAQSGTLYGGGAQGPPPGGKVPPGGAAPYQRDMYPKRHPDFMKPPQEPPYSHMGTYPPQQQPQQYPTDRSQYPYRPPHMMTPPASSMQQQGWGREGQYRGYQGAPPQVGPGGPYGASHPGGPDRWDGPRMGEGPAPSGGWAMSRGPQGEAGSYGGPMASQHAMPSHKGPPYPRDARGFAPPGKMPLGGQYGSAAVRKEVVFPPDSVEAVLPVSTKRRRLTSKDVSPLEAWRLLMALKSGLLAESSWALDVLAVLLFDDSTVLYFGLSHLPGLLETLIEHFRRLLALVFNIADDLELGYESKPPVVSARQPERLWYLLDRDTPLCDPLEELLKPVSLDCDDRTVLLSGSNFTNKTRCGKAVRTRQDAASLHVADPDKQWDVYEGFSATVEHWQLGGGEITSHVQTCFESDETNVRFVRIMEGVKKEDTEEQSKCSEDAKLEELLQECKGFKVNCRKEIVLSAEQLAEKVKVEKETDECKDNKKEMDECKAEEEEENKESEDSKEEEEGFPRVRTGARKRRGPSEEEEESYARDEPSLCVVSEAQDALGRRCVCISTILRNLSFVPGNDAEMSKHSGLLVLLGRLLLLRHAHGPRRRPPPHYEAAEEATAGEEQCSSLVAHREWWWDSLQSLRENTLVCLANVAGQLDLAPYPEEVSLPILDGLLHWAVCPSAAARDPLPQSSLSPQRLALEALCKLSVQEANVDLLLATPPWNRTERLLGQLARWLARGQDQVLREFAVVLLSNLAPSGSGAARAVAMQNQCPAHLLAFVEQAEQSALQVANSQGVAALRENPELMGTTLDMVRRAAATLRCLARVPDNRSLFAPLQSRLLALVMSQILDQGVAALLADVLYECSQPVRDPIHISEGS</sequence>
<protein>
    <submittedName>
        <fullName evidence="7">Putative swi-snf chromatin-remodeling complex protein</fullName>
    </submittedName>
</protein>
<keyword evidence="4" id="KW-0539">Nucleus</keyword>
<dbReference type="Pfam" id="PF12031">
    <property type="entry name" value="BAF250_C"/>
    <property type="match status" value="1"/>
</dbReference>
<dbReference type="SMART" id="SM01014">
    <property type="entry name" value="ARID"/>
    <property type="match status" value="1"/>
</dbReference>
<feature type="region of interest" description="Disordered" evidence="5">
    <location>
        <begin position="534"/>
        <end position="940"/>
    </location>
</feature>
<dbReference type="EMBL" id="GGLE01002030">
    <property type="protein sequence ID" value="MBY06156.1"/>
    <property type="molecule type" value="Transcribed_RNA"/>
</dbReference>
<organism evidence="7">
    <name type="scientific">Ornithodoros turicata</name>
    <dbReference type="NCBI Taxonomy" id="34597"/>
    <lineage>
        <taxon>Eukaryota</taxon>
        <taxon>Metazoa</taxon>
        <taxon>Ecdysozoa</taxon>
        <taxon>Arthropoda</taxon>
        <taxon>Chelicerata</taxon>
        <taxon>Arachnida</taxon>
        <taxon>Acari</taxon>
        <taxon>Parasitiformes</taxon>
        <taxon>Ixodida</taxon>
        <taxon>Ixodoidea</taxon>
        <taxon>Argasidae</taxon>
        <taxon>Ornithodorinae</taxon>
        <taxon>Ornithodoros</taxon>
    </lineage>
</organism>
<dbReference type="InterPro" id="IPR001606">
    <property type="entry name" value="ARID_dom"/>
</dbReference>
<feature type="compositionally biased region" description="Gly residues" evidence="5">
    <location>
        <begin position="95"/>
        <end position="116"/>
    </location>
</feature>
<evidence type="ECO:0000313" key="7">
    <source>
        <dbReference type="EMBL" id="MBY06156.1"/>
    </source>
</evidence>
<dbReference type="GO" id="GO:0006357">
    <property type="term" value="P:regulation of transcription by RNA polymerase II"/>
    <property type="evidence" value="ECO:0007669"/>
    <property type="project" value="TreeGrafter"/>
</dbReference>
<feature type="compositionally biased region" description="Low complexity" evidence="5">
    <location>
        <begin position="728"/>
        <end position="741"/>
    </location>
</feature>
<dbReference type="GO" id="GO:0071565">
    <property type="term" value="C:nBAF complex"/>
    <property type="evidence" value="ECO:0007669"/>
    <property type="project" value="TreeGrafter"/>
</dbReference>
<dbReference type="GO" id="GO:0003677">
    <property type="term" value="F:DNA binding"/>
    <property type="evidence" value="ECO:0007669"/>
    <property type="project" value="InterPro"/>
</dbReference>
<feature type="region of interest" description="Disordered" evidence="5">
    <location>
        <begin position="1"/>
        <end position="116"/>
    </location>
</feature>
<dbReference type="GO" id="GO:0005654">
    <property type="term" value="C:nucleoplasm"/>
    <property type="evidence" value="ECO:0007669"/>
    <property type="project" value="TreeGrafter"/>
</dbReference>